<sequence>MINPGMAEVIRGQVLELLSTDFDGKLSSRVLLLMLNQAGHSLTKADVSSILRYLAGAGKELIDFKKHDNETWYAMLLPKGRDLLEGRIEVTGVMCPYCGD</sequence>
<dbReference type="AlphaFoldDB" id="A0A7T0BVF8"/>
<reference evidence="1 2" key="1">
    <citation type="submission" date="2020-02" db="EMBL/GenBank/DDBJ databases">
        <title>Genomic and physiological characterization of two novel Nitrospinaceae genera.</title>
        <authorList>
            <person name="Mueller A.J."/>
            <person name="Jung M.-Y."/>
            <person name="Strachan C.R."/>
            <person name="Herbold C.W."/>
            <person name="Kirkegaard R.H."/>
            <person name="Daims H."/>
        </authorList>
    </citation>
    <scope>NUCLEOTIDE SEQUENCE [LARGE SCALE GENOMIC DNA]</scope>
    <source>
        <strain evidence="1">EB</strain>
    </source>
</reference>
<name>A0A7T0BVF8_9BACT</name>
<organism evidence="1 2">
    <name type="scientific">Candidatus Nitronauta litoralis</name>
    <dbReference type="NCBI Taxonomy" id="2705533"/>
    <lineage>
        <taxon>Bacteria</taxon>
        <taxon>Pseudomonadati</taxon>
        <taxon>Nitrospinota/Tectimicrobiota group</taxon>
        <taxon>Nitrospinota</taxon>
        <taxon>Nitrospinia</taxon>
        <taxon>Nitrospinales</taxon>
        <taxon>Nitrospinaceae</taxon>
        <taxon>Candidatus Nitronauta</taxon>
    </lineage>
</organism>
<gene>
    <name evidence="1" type="ORF">G3M70_07230</name>
</gene>
<dbReference type="KEGG" id="nli:G3M70_07230"/>
<dbReference type="EMBL" id="CP048685">
    <property type="protein sequence ID" value="QPJ61689.1"/>
    <property type="molecule type" value="Genomic_DNA"/>
</dbReference>
<dbReference type="Proteomes" id="UP000594688">
    <property type="component" value="Chromosome"/>
</dbReference>
<accession>A0A7T0BVF8</accession>
<proteinExistence type="predicted"/>
<evidence type="ECO:0000313" key="1">
    <source>
        <dbReference type="EMBL" id="QPJ61689.1"/>
    </source>
</evidence>
<protein>
    <submittedName>
        <fullName evidence="1">Uncharacterized protein</fullName>
    </submittedName>
</protein>
<evidence type="ECO:0000313" key="2">
    <source>
        <dbReference type="Proteomes" id="UP000594688"/>
    </source>
</evidence>